<gene>
    <name evidence="6" type="primary">tdcB_2</name>
    <name evidence="6" type="ORF">KS4_25150</name>
</gene>
<dbReference type="GO" id="GO:0006565">
    <property type="term" value="P:L-serine catabolic process"/>
    <property type="evidence" value="ECO:0007669"/>
    <property type="project" value="TreeGrafter"/>
</dbReference>
<comment type="similarity">
    <text evidence="2">Belongs to the serine/threonine dehydratase family.</text>
</comment>
<keyword evidence="4 6" id="KW-0456">Lyase</keyword>
<keyword evidence="7" id="KW-1185">Reference proteome</keyword>
<dbReference type="PANTHER" id="PTHR48078:SF19">
    <property type="entry name" value="ACT DOMAIN-CONTAINING PROTEIN"/>
    <property type="match status" value="1"/>
</dbReference>
<dbReference type="GO" id="GO:0004794">
    <property type="term" value="F:threonine deaminase activity"/>
    <property type="evidence" value="ECO:0007669"/>
    <property type="project" value="UniProtKB-EC"/>
</dbReference>
<sequence length="416" mass="44461">MTVKITIQDVLDAKERIRGTVLETPCQRSSQLAEYTGFDTWCKLEFLQRTGSFKERGASNALALLSDEQKRRGVIAASAGNHALALAYHGQRLGVDVKVVMPTFAPMIKISTCRSFDAEVILHGTSFGEAVQQAHEIGEAEGRQYVHGFDDPPIIAGQGTMGLEILEQVPDVDAVVIPIGGAGLIAGTALAIKSQRPEVKVIGVEPINACCYMDALNAGKPVKIAAKPTLADGLAVHTVGDNAFELARDLIDKVVTVTESEIALAILRLVEREKSVVEGSGAASLAACIAGKLPELEGKKVVLALCGGNIDPSILSRIIEVGLAADGRIIRFTARISDRPGGLAEFAKVIAKAGASIKDITHDRTFAGPDVSAVHVQCKIETSSHEHIERVYQSLREHKIPFRPVEIEAETLSAYH</sequence>
<feature type="domain" description="ACT" evidence="5">
    <location>
        <begin position="331"/>
        <end position="410"/>
    </location>
</feature>
<dbReference type="PANTHER" id="PTHR48078">
    <property type="entry name" value="THREONINE DEHYDRATASE, MITOCHONDRIAL-RELATED"/>
    <property type="match status" value="1"/>
</dbReference>
<dbReference type="AlphaFoldDB" id="A0A517YW43"/>
<dbReference type="GO" id="GO:0003941">
    <property type="term" value="F:L-serine ammonia-lyase activity"/>
    <property type="evidence" value="ECO:0007669"/>
    <property type="project" value="TreeGrafter"/>
</dbReference>
<evidence type="ECO:0000256" key="4">
    <source>
        <dbReference type="ARBA" id="ARBA00023239"/>
    </source>
</evidence>
<dbReference type="Gene3D" id="3.40.50.1100">
    <property type="match status" value="2"/>
</dbReference>
<reference evidence="6 7" key="1">
    <citation type="submission" date="2019-02" db="EMBL/GenBank/DDBJ databases">
        <title>Deep-cultivation of Planctomycetes and their phenomic and genomic characterization uncovers novel biology.</title>
        <authorList>
            <person name="Wiegand S."/>
            <person name="Jogler M."/>
            <person name="Boedeker C."/>
            <person name="Pinto D."/>
            <person name="Vollmers J."/>
            <person name="Rivas-Marin E."/>
            <person name="Kohn T."/>
            <person name="Peeters S.H."/>
            <person name="Heuer A."/>
            <person name="Rast P."/>
            <person name="Oberbeckmann S."/>
            <person name="Bunk B."/>
            <person name="Jeske O."/>
            <person name="Meyerdierks A."/>
            <person name="Storesund J.E."/>
            <person name="Kallscheuer N."/>
            <person name="Luecker S."/>
            <person name="Lage O.M."/>
            <person name="Pohl T."/>
            <person name="Merkel B.J."/>
            <person name="Hornburger P."/>
            <person name="Mueller R.-W."/>
            <person name="Bruemmer F."/>
            <person name="Labrenz M."/>
            <person name="Spormann A.M."/>
            <person name="Op den Camp H."/>
            <person name="Overmann J."/>
            <person name="Amann R."/>
            <person name="Jetten M.S.M."/>
            <person name="Mascher T."/>
            <person name="Medema M.H."/>
            <person name="Devos D.P."/>
            <person name="Kaster A.-K."/>
            <person name="Ovreas L."/>
            <person name="Rohde M."/>
            <person name="Galperin M.Y."/>
            <person name="Jogler C."/>
        </authorList>
    </citation>
    <scope>NUCLEOTIDE SEQUENCE [LARGE SCALE GENOMIC DNA]</scope>
    <source>
        <strain evidence="6 7">KS4</strain>
    </source>
</reference>
<protein>
    <submittedName>
        <fullName evidence="6">L-threonine dehydratase catabolic TdcB</fullName>
        <ecNumber evidence="6">4.3.1.19</ecNumber>
    </submittedName>
</protein>
<dbReference type="CDD" id="cd01562">
    <property type="entry name" value="Thr-dehyd"/>
    <property type="match status" value="1"/>
</dbReference>
<evidence type="ECO:0000313" key="6">
    <source>
        <dbReference type="EMBL" id="QDU34445.1"/>
    </source>
</evidence>
<accession>A0A517YW43</accession>
<dbReference type="SUPFAM" id="SSF53686">
    <property type="entry name" value="Tryptophan synthase beta subunit-like PLP-dependent enzymes"/>
    <property type="match status" value="1"/>
</dbReference>
<dbReference type="CDD" id="cd04886">
    <property type="entry name" value="ACT_ThrD-II-like"/>
    <property type="match status" value="1"/>
</dbReference>
<dbReference type="GO" id="GO:0009097">
    <property type="term" value="P:isoleucine biosynthetic process"/>
    <property type="evidence" value="ECO:0007669"/>
    <property type="project" value="TreeGrafter"/>
</dbReference>
<evidence type="ECO:0000259" key="5">
    <source>
        <dbReference type="PROSITE" id="PS51671"/>
    </source>
</evidence>
<dbReference type="EC" id="4.3.1.19" evidence="6"/>
<dbReference type="Pfam" id="PF00291">
    <property type="entry name" value="PALP"/>
    <property type="match status" value="1"/>
</dbReference>
<name>A0A517YW43_9BACT</name>
<dbReference type="OrthoDB" id="9811476at2"/>
<keyword evidence="3" id="KW-0663">Pyridoxal phosphate</keyword>
<dbReference type="GO" id="GO:0006567">
    <property type="term" value="P:L-threonine catabolic process"/>
    <property type="evidence" value="ECO:0007669"/>
    <property type="project" value="InterPro"/>
</dbReference>
<dbReference type="NCBIfam" id="TIGR01127">
    <property type="entry name" value="ilvA_1Cterm"/>
    <property type="match status" value="1"/>
</dbReference>
<dbReference type="InterPro" id="IPR050147">
    <property type="entry name" value="Ser/Thr_Dehydratase"/>
</dbReference>
<dbReference type="FunFam" id="3.40.50.1100:FF:000041">
    <property type="entry name" value="Threonine ammonia-lyase, variant"/>
    <property type="match status" value="1"/>
</dbReference>
<dbReference type="RefSeq" id="WP_145078267.1">
    <property type="nucleotide sequence ID" value="NZ_CP036425.1"/>
</dbReference>
<dbReference type="InterPro" id="IPR044561">
    <property type="entry name" value="ACT_ThrD-II-like"/>
</dbReference>
<evidence type="ECO:0000256" key="1">
    <source>
        <dbReference type="ARBA" id="ARBA00001933"/>
    </source>
</evidence>
<organism evidence="6 7">
    <name type="scientific">Poriferisphaera corsica</name>
    <dbReference type="NCBI Taxonomy" id="2528020"/>
    <lineage>
        <taxon>Bacteria</taxon>
        <taxon>Pseudomonadati</taxon>
        <taxon>Planctomycetota</taxon>
        <taxon>Phycisphaerae</taxon>
        <taxon>Phycisphaerales</taxon>
        <taxon>Phycisphaeraceae</taxon>
        <taxon>Poriferisphaera</taxon>
    </lineage>
</organism>
<dbReference type="KEGG" id="pcor:KS4_25150"/>
<dbReference type="PROSITE" id="PS51671">
    <property type="entry name" value="ACT"/>
    <property type="match status" value="1"/>
</dbReference>
<evidence type="ECO:0000256" key="2">
    <source>
        <dbReference type="ARBA" id="ARBA00010869"/>
    </source>
</evidence>
<dbReference type="EMBL" id="CP036425">
    <property type="protein sequence ID" value="QDU34445.1"/>
    <property type="molecule type" value="Genomic_DNA"/>
</dbReference>
<evidence type="ECO:0000313" key="7">
    <source>
        <dbReference type="Proteomes" id="UP000317369"/>
    </source>
</evidence>
<dbReference type="InterPro" id="IPR036052">
    <property type="entry name" value="TrpB-like_PALP_sf"/>
</dbReference>
<dbReference type="InterPro" id="IPR005789">
    <property type="entry name" value="Thr_deHydtase_catblc"/>
</dbReference>
<dbReference type="Proteomes" id="UP000317369">
    <property type="component" value="Chromosome"/>
</dbReference>
<proteinExistence type="inferred from homology"/>
<evidence type="ECO:0000256" key="3">
    <source>
        <dbReference type="ARBA" id="ARBA00022898"/>
    </source>
</evidence>
<dbReference type="InterPro" id="IPR002912">
    <property type="entry name" value="ACT_dom"/>
</dbReference>
<dbReference type="FunFam" id="3.40.50.1100:FF:000007">
    <property type="entry name" value="L-threonine dehydratase catabolic TdcB"/>
    <property type="match status" value="1"/>
</dbReference>
<comment type="cofactor">
    <cofactor evidence="1">
        <name>pyridoxal 5'-phosphate</name>
        <dbReference type="ChEBI" id="CHEBI:597326"/>
    </cofactor>
</comment>
<dbReference type="InterPro" id="IPR001926">
    <property type="entry name" value="TrpB-like_PALP"/>
</dbReference>